<reference evidence="1" key="1">
    <citation type="submission" date="2021-02" db="EMBL/GenBank/DDBJ databases">
        <authorList>
            <person name="Han P."/>
        </authorList>
    </citation>
    <scope>NUCLEOTIDE SEQUENCE</scope>
    <source>
        <strain evidence="1">Nitrosomonas nitrosa 18-3D</strain>
    </source>
</reference>
<gene>
    <name evidence="1" type="ORF">NMYAN_40178</name>
</gene>
<dbReference type="AlphaFoldDB" id="A0A8H8Z3I4"/>
<protein>
    <submittedName>
        <fullName evidence="1">Uncharacterized protein</fullName>
    </submittedName>
</protein>
<organism evidence="1 2">
    <name type="scientific">Nitrosomonas nitrosa</name>
    <dbReference type="NCBI Taxonomy" id="52442"/>
    <lineage>
        <taxon>Bacteria</taxon>
        <taxon>Pseudomonadati</taxon>
        <taxon>Pseudomonadota</taxon>
        <taxon>Betaproteobacteria</taxon>
        <taxon>Nitrosomonadales</taxon>
        <taxon>Nitrosomonadaceae</taxon>
        <taxon>Nitrosomonas</taxon>
    </lineage>
</organism>
<sequence length="59" mass="6747">MNSLVKPSANNTFSAMRHIYPFYKGHRYLIDKDGDNVSLHRIKTSAIYPPKKTALLRAV</sequence>
<accession>A0A8H8Z3I4</accession>
<dbReference type="EMBL" id="CAJNAP010000034">
    <property type="protein sequence ID" value="CAE6512839.1"/>
    <property type="molecule type" value="Genomic_DNA"/>
</dbReference>
<comment type="caution">
    <text evidence="1">The sequence shown here is derived from an EMBL/GenBank/DDBJ whole genome shotgun (WGS) entry which is preliminary data.</text>
</comment>
<evidence type="ECO:0000313" key="1">
    <source>
        <dbReference type="EMBL" id="CAE6512839.1"/>
    </source>
</evidence>
<evidence type="ECO:0000313" key="2">
    <source>
        <dbReference type="Proteomes" id="UP000601736"/>
    </source>
</evidence>
<proteinExistence type="predicted"/>
<name>A0A8H8Z3I4_9PROT</name>
<dbReference type="Proteomes" id="UP000601736">
    <property type="component" value="Unassembled WGS sequence"/>
</dbReference>